<sequence length="134" mass="15314">MTMRLAPSMTPDTQFFWDGLKNHTLLIQCCTQCEVVRHPPRPMCPRCNSVEWHTIESAGRGRVFSFVMPQHPAYPWFEYPYIVALIDLDEGIRLVSNLCGIAPEDASIGMPAEVFYEHFDNDLVLAQFQPAVQL</sequence>
<dbReference type="PANTHER" id="PTHR34075">
    <property type="entry name" value="BLR3430 PROTEIN"/>
    <property type="match status" value="1"/>
</dbReference>
<feature type="domain" description="ChsH2 rubredoxin-like zinc ribbon" evidence="2">
    <location>
        <begin position="17"/>
        <end position="47"/>
    </location>
</feature>
<feature type="domain" description="ChsH2 C-terminal OB-fold" evidence="1">
    <location>
        <begin position="56"/>
        <end position="114"/>
    </location>
</feature>
<evidence type="ECO:0000259" key="1">
    <source>
        <dbReference type="Pfam" id="PF01796"/>
    </source>
</evidence>
<dbReference type="InterPro" id="IPR002878">
    <property type="entry name" value="ChsH2_C"/>
</dbReference>
<gene>
    <name evidence="3" type="ORF">UFOPK2366_01342</name>
</gene>
<dbReference type="Pfam" id="PF12172">
    <property type="entry name" value="zf-ChsH2"/>
    <property type="match status" value="1"/>
</dbReference>
<dbReference type="Gene3D" id="6.10.30.10">
    <property type="match status" value="1"/>
</dbReference>
<dbReference type="Pfam" id="PF01796">
    <property type="entry name" value="OB_ChsH2_C"/>
    <property type="match status" value="1"/>
</dbReference>
<protein>
    <submittedName>
        <fullName evidence="3">Unannotated protein</fullName>
    </submittedName>
</protein>
<reference evidence="3" key="1">
    <citation type="submission" date="2020-05" db="EMBL/GenBank/DDBJ databases">
        <authorList>
            <person name="Chiriac C."/>
            <person name="Salcher M."/>
            <person name="Ghai R."/>
            <person name="Kavagutti S V."/>
        </authorList>
    </citation>
    <scope>NUCLEOTIDE SEQUENCE</scope>
</reference>
<dbReference type="InterPro" id="IPR012340">
    <property type="entry name" value="NA-bd_OB-fold"/>
</dbReference>
<dbReference type="AlphaFoldDB" id="A0A6J6PTE7"/>
<evidence type="ECO:0000313" key="3">
    <source>
        <dbReference type="EMBL" id="CAB4702691.1"/>
    </source>
</evidence>
<evidence type="ECO:0000259" key="2">
    <source>
        <dbReference type="Pfam" id="PF12172"/>
    </source>
</evidence>
<proteinExistence type="predicted"/>
<dbReference type="SUPFAM" id="SSF50249">
    <property type="entry name" value="Nucleic acid-binding proteins"/>
    <property type="match status" value="1"/>
</dbReference>
<dbReference type="InterPro" id="IPR022002">
    <property type="entry name" value="ChsH2_Znr"/>
</dbReference>
<organism evidence="3">
    <name type="scientific">freshwater metagenome</name>
    <dbReference type="NCBI Taxonomy" id="449393"/>
    <lineage>
        <taxon>unclassified sequences</taxon>
        <taxon>metagenomes</taxon>
        <taxon>ecological metagenomes</taxon>
    </lineage>
</organism>
<dbReference type="PANTHER" id="PTHR34075:SF5">
    <property type="entry name" value="BLR3430 PROTEIN"/>
    <property type="match status" value="1"/>
</dbReference>
<accession>A0A6J6PTE7</accession>
<name>A0A6J6PTE7_9ZZZZ</name>
<dbReference type="InterPro" id="IPR052513">
    <property type="entry name" value="Thioester_dehydratase-like"/>
</dbReference>
<dbReference type="EMBL" id="CAEZXM010000264">
    <property type="protein sequence ID" value="CAB4702691.1"/>
    <property type="molecule type" value="Genomic_DNA"/>
</dbReference>